<feature type="transmembrane region" description="Helical" evidence="3">
    <location>
        <begin position="12"/>
        <end position="34"/>
    </location>
</feature>
<dbReference type="InterPro" id="IPR004474">
    <property type="entry name" value="LytR_CpsA_psr"/>
</dbReference>
<comment type="similarity">
    <text evidence="1">Belongs to the LytR/CpsA/Psr (LCP) family.</text>
</comment>
<feature type="region of interest" description="Disordered" evidence="2">
    <location>
        <begin position="308"/>
        <end position="356"/>
    </location>
</feature>
<dbReference type="Proteomes" id="UP000786989">
    <property type="component" value="Unassembled WGS sequence"/>
</dbReference>
<accession>A0A9D2UYR5</accession>
<evidence type="ECO:0000256" key="3">
    <source>
        <dbReference type="SAM" id="Phobius"/>
    </source>
</evidence>
<dbReference type="Pfam" id="PF03816">
    <property type="entry name" value="LytR_cpsA_psr"/>
    <property type="match status" value="1"/>
</dbReference>
<comment type="caution">
    <text evidence="5">The sequence shown here is derived from an EMBL/GenBank/DDBJ whole genome shotgun (WGS) entry which is preliminary data.</text>
</comment>
<evidence type="ECO:0000256" key="2">
    <source>
        <dbReference type="SAM" id="MobiDB-lite"/>
    </source>
</evidence>
<organism evidence="5 6">
    <name type="scientific">Slackia equolifaciens</name>
    <dbReference type="NCBI Taxonomy" id="498718"/>
    <lineage>
        <taxon>Bacteria</taxon>
        <taxon>Bacillati</taxon>
        <taxon>Actinomycetota</taxon>
        <taxon>Coriobacteriia</taxon>
        <taxon>Eggerthellales</taxon>
        <taxon>Eggerthellaceae</taxon>
        <taxon>Slackia</taxon>
    </lineage>
</organism>
<dbReference type="EMBL" id="DYWI01000190">
    <property type="protein sequence ID" value="HJF66350.1"/>
    <property type="molecule type" value="Genomic_DNA"/>
</dbReference>
<feature type="compositionally biased region" description="Polar residues" evidence="2">
    <location>
        <begin position="320"/>
        <end position="335"/>
    </location>
</feature>
<dbReference type="InterPro" id="IPR050922">
    <property type="entry name" value="LytR/CpsA/Psr_CW_biosynth"/>
</dbReference>
<proteinExistence type="inferred from homology"/>
<name>A0A9D2UYR5_9ACTN</name>
<dbReference type="PANTHER" id="PTHR33392">
    <property type="entry name" value="POLYISOPRENYL-TEICHOIC ACID--PEPTIDOGLYCAN TEICHOIC ACID TRANSFERASE TAGU"/>
    <property type="match status" value="1"/>
</dbReference>
<gene>
    <name evidence="5" type="ORF">K8U77_09595</name>
</gene>
<reference evidence="5" key="2">
    <citation type="submission" date="2021-09" db="EMBL/GenBank/DDBJ databases">
        <authorList>
            <person name="Gilroy R."/>
        </authorList>
    </citation>
    <scope>NUCLEOTIDE SEQUENCE</scope>
    <source>
        <strain evidence="5">ChiGjej6B6-11269</strain>
    </source>
</reference>
<keyword evidence="3" id="KW-1133">Transmembrane helix</keyword>
<reference evidence="5" key="1">
    <citation type="journal article" date="2021" name="PeerJ">
        <title>Extensive microbial diversity within the chicken gut microbiome revealed by metagenomics and culture.</title>
        <authorList>
            <person name="Gilroy R."/>
            <person name="Ravi A."/>
            <person name="Getino M."/>
            <person name="Pursley I."/>
            <person name="Horton D.L."/>
            <person name="Alikhan N.F."/>
            <person name="Baker D."/>
            <person name="Gharbi K."/>
            <person name="Hall N."/>
            <person name="Watson M."/>
            <person name="Adriaenssens E.M."/>
            <person name="Foster-Nyarko E."/>
            <person name="Jarju S."/>
            <person name="Secka A."/>
            <person name="Antonio M."/>
            <person name="Oren A."/>
            <person name="Chaudhuri R.R."/>
            <person name="La Ragione R."/>
            <person name="Hildebrand F."/>
            <person name="Pallen M.J."/>
        </authorList>
    </citation>
    <scope>NUCLEOTIDE SEQUENCE</scope>
    <source>
        <strain evidence="5">ChiGjej6B6-11269</strain>
    </source>
</reference>
<evidence type="ECO:0000256" key="1">
    <source>
        <dbReference type="ARBA" id="ARBA00006068"/>
    </source>
</evidence>
<protein>
    <submittedName>
        <fullName evidence="5">LCP family protein</fullName>
    </submittedName>
</protein>
<sequence length="356" mass="37623">MRKKRHKGAKIALIIVGIVLALVVAAGAALALWINSLNSSMSLSEEDQQALSQVLEQPAQAADGQESSAFYMLILGSDAREGDTASRSDVTMLARIDPDTATVDLISIPRDTMVTIEGQGTQKINAAYAFGGAAGAVECVSEFAGVPISHYAEVHFDELEQVVDTLGGIWVDVPESFTTAGGVTINAGEQKLNGEQALTFARERYNVAGGDFGRAQAQRIIVEAIIKQVLASSPAELPNIIGQLAESVSTDYSVTDMVALAQQFLGKDLTMYSAACPSYTLSQDGVSYVATMFDEWRAMMQRVDAGLDPNDETAEIPEAQASNPNLGAATNSPAPQQYEDLAANAGLTTDDVAPVE</sequence>
<evidence type="ECO:0000259" key="4">
    <source>
        <dbReference type="Pfam" id="PF03816"/>
    </source>
</evidence>
<evidence type="ECO:0000313" key="6">
    <source>
        <dbReference type="Proteomes" id="UP000786989"/>
    </source>
</evidence>
<dbReference type="AlphaFoldDB" id="A0A9D2UYR5"/>
<dbReference type="NCBIfam" id="TIGR00350">
    <property type="entry name" value="lytR_cpsA_psr"/>
    <property type="match status" value="1"/>
</dbReference>
<evidence type="ECO:0000313" key="5">
    <source>
        <dbReference type="EMBL" id="HJF66350.1"/>
    </source>
</evidence>
<dbReference type="Gene3D" id="3.40.630.190">
    <property type="entry name" value="LCP protein"/>
    <property type="match status" value="1"/>
</dbReference>
<keyword evidence="3" id="KW-0472">Membrane</keyword>
<feature type="domain" description="Cell envelope-related transcriptional attenuator" evidence="4">
    <location>
        <begin position="87"/>
        <end position="229"/>
    </location>
</feature>
<dbReference type="PANTHER" id="PTHR33392:SF6">
    <property type="entry name" value="POLYISOPRENYL-TEICHOIC ACID--PEPTIDOGLYCAN TEICHOIC ACID TRANSFERASE TAGU"/>
    <property type="match status" value="1"/>
</dbReference>
<keyword evidence="3" id="KW-0812">Transmembrane</keyword>